<dbReference type="GO" id="GO:0006303">
    <property type="term" value="P:double-strand break repair via nonhomologous end joining"/>
    <property type="evidence" value="ECO:0007669"/>
    <property type="project" value="TreeGrafter"/>
</dbReference>
<feature type="domain" description="DNA repair metallo-beta-lactamase" evidence="7">
    <location>
        <begin position="83"/>
        <end position="192"/>
    </location>
</feature>
<accession>A0A835YYF6</accession>
<dbReference type="SUPFAM" id="SSF56281">
    <property type="entry name" value="Metallo-hydrolase/oxidoreductase"/>
    <property type="match status" value="1"/>
</dbReference>
<dbReference type="GO" id="GO:0003684">
    <property type="term" value="F:damaged DNA binding"/>
    <property type="evidence" value="ECO:0007669"/>
    <property type="project" value="TreeGrafter"/>
</dbReference>
<dbReference type="EMBL" id="JAFCMP010000190">
    <property type="protein sequence ID" value="KAG5183721.1"/>
    <property type="molecule type" value="Genomic_DNA"/>
</dbReference>
<protein>
    <submittedName>
        <fullName evidence="8">DNA repair metallo-beta-lactamase-domain-containing protein</fullName>
    </submittedName>
</protein>
<evidence type="ECO:0000313" key="8">
    <source>
        <dbReference type="EMBL" id="KAG5183721.1"/>
    </source>
</evidence>
<feature type="region of interest" description="Disordered" evidence="6">
    <location>
        <begin position="225"/>
        <end position="264"/>
    </location>
</feature>
<organism evidence="8 9">
    <name type="scientific">Tribonema minus</name>
    <dbReference type="NCBI Taxonomy" id="303371"/>
    <lineage>
        <taxon>Eukaryota</taxon>
        <taxon>Sar</taxon>
        <taxon>Stramenopiles</taxon>
        <taxon>Ochrophyta</taxon>
        <taxon>PX clade</taxon>
        <taxon>Xanthophyceae</taxon>
        <taxon>Tribonematales</taxon>
        <taxon>Tribonemataceae</taxon>
        <taxon>Tribonema</taxon>
    </lineage>
</organism>
<dbReference type="Gene3D" id="3.40.50.12650">
    <property type="match status" value="1"/>
</dbReference>
<comment type="similarity">
    <text evidence="2">Belongs to the DNA repair metallo-beta-lactamase (DRMBL) family.</text>
</comment>
<dbReference type="PANTHER" id="PTHR23240:SF35">
    <property type="entry name" value="DNA REPAIR METALLO-BETA-LACTAMASE FAMILY PROTEIN-RELATED"/>
    <property type="match status" value="1"/>
</dbReference>
<evidence type="ECO:0000256" key="2">
    <source>
        <dbReference type="ARBA" id="ARBA00010304"/>
    </source>
</evidence>
<dbReference type="InterPro" id="IPR011084">
    <property type="entry name" value="DRMBL"/>
</dbReference>
<dbReference type="GO" id="GO:0005634">
    <property type="term" value="C:nucleus"/>
    <property type="evidence" value="ECO:0007669"/>
    <property type="project" value="UniProtKB-SubCell"/>
</dbReference>
<keyword evidence="3" id="KW-0227">DNA damage</keyword>
<gene>
    <name evidence="8" type="ORF">JKP88DRAFT_277418</name>
</gene>
<dbReference type="OrthoDB" id="262529at2759"/>
<evidence type="ECO:0000256" key="4">
    <source>
        <dbReference type="ARBA" id="ARBA00023204"/>
    </source>
</evidence>
<evidence type="ECO:0000256" key="1">
    <source>
        <dbReference type="ARBA" id="ARBA00004123"/>
    </source>
</evidence>
<comment type="subcellular location">
    <subcellularLocation>
        <location evidence="1">Nucleus</location>
    </subcellularLocation>
</comment>
<evidence type="ECO:0000259" key="7">
    <source>
        <dbReference type="Pfam" id="PF07522"/>
    </source>
</evidence>
<dbReference type="AlphaFoldDB" id="A0A835YYF6"/>
<dbReference type="Proteomes" id="UP000664859">
    <property type="component" value="Unassembled WGS sequence"/>
</dbReference>
<keyword evidence="5" id="KW-0539">Nucleus</keyword>
<feature type="compositionally biased region" description="Low complexity" evidence="6">
    <location>
        <begin position="226"/>
        <end position="240"/>
    </location>
</feature>
<comment type="caution">
    <text evidence="8">The sequence shown here is derived from an EMBL/GenBank/DDBJ whole genome shotgun (WGS) entry which is preliminary data.</text>
</comment>
<dbReference type="GO" id="GO:0035312">
    <property type="term" value="F:5'-3' DNA exonuclease activity"/>
    <property type="evidence" value="ECO:0007669"/>
    <property type="project" value="TreeGrafter"/>
</dbReference>
<dbReference type="InterPro" id="IPR036866">
    <property type="entry name" value="RibonucZ/Hydroxyglut_hydro"/>
</dbReference>
<proteinExistence type="inferred from homology"/>
<dbReference type="Pfam" id="PF07522">
    <property type="entry name" value="DRMBL"/>
    <property type="match status" value="1"/>
</dbReference>
<dbReference type="PANTHER" id="PTHR23240">
    <property type="entry name" value="DNA CROSS-LINK REPAIR PROTEIN PSO2/SNM1-RELATED"/>
    <property type="match status" value="1"/>
</dbReference>
<sequence length="264" mass="29679">MRYSKAMLSYPKLKEGGLDRVYLDTTYGHPKHVFRPQNDSIAAIVDIVKEKILLAVAKATGLKVYCDERKLRIVECLGLSEEDRGCFTSDMHATPLHTCRMGFCGEIWPFFRPSFGNMTQYLEDNNLDYNSVLGIIPTGWADSSNWNKRHAREEKGNAAVQLIPYSEHSNYTELVEFVTFLKPRLVIPTVFSDENDRKAIIRRFAPLLDHNANKRAFFASMVADKGSSTPSEAASTASGEQIPHLPRNEQDLVENASSTDESGI</sequence>
<name>A0A835YYF6_9STRA</name>
<evidence type="ECO:0000256" key="3">
    <source>
        <dbReference type="ARBA" id="ARBA00022763"/>
    </source>
</evidence>
<feature type="compositionally biased region" description="Polar residues" evidence="6">
    <location>
        <begin position="255"/>
        <end position="264"/>
    </location>
</feature>
<reference evidence="8" key="1">
    <citation type="submission" date="2021-02" db="EMBL/GenBank/DDBJ databases">
        <title>First Annotated Genome of the Yellow-green Alga Tribonema minus.</title>
        <authorList>
            <person name="Mahan K.M."/>
        </authorList>
    </citation>
    <scope>NUCLEOTIDE SEQUENCE</scope>
    <source>
        <strain evidence="8">UTEX B ZZ1240</strain>
    </source>
</reference>
<dbReference type="GO" id="GO:0036297">
    <property type="term" value="P:interstrand cross-link repair"/>
    <property type="evidence" value="ECO:0007669"/>
    <property type="project" value="TreeGrafter"/>
</dbReference>
<evidence type="ECO:0000256" key="5">
    <source>
        <dbReference type="ARBA" id="ARBA00023242"/>
    </source>
</evidence>
<evidence type="ECO:0000256" key="6">
    <source>
        <dbReference type="SAM" id="MobiDB-lite"/>
    </source>
</evidence>
<keyword evidence="4" id="KW-0234">DNA repair</keyword>
<evidence type="ECO:0000313" key="9">
    <source>
        <dbReference type="Proteomes" id="UP000664859"/>
    </source>
</evidence>
<keyword evidence="9" id="KW-1185">Reference proteome</keyword>